<sequence>MPNSNTTDRIDVGSRLQLNIWHPDCWTLEVTANAAGGLLGHGVHQIDGMATGRFTAYARSTAELETLVDAIEASSLIDSVWSVDQHRATVAATPRTENATTGLIVQYDLANSINDALVSRGFIPDEPVRITDGREYWTVVTHEDRDTVRQKLDEIRDEQSASITVELMTALRNDVVSGMFRTDRLSERQREVFELARSRHYYRWPREVSAADLAAELDIAESTFLEHLRKAEAKLLDPPE</sequence>
<feature type="domain" description="HTH bat-type" evidence="3">
    <location>
        <begin position="185"/>
        <end position="236"/>
    </location>
</feature>
<dbReference type="KEGG" id="nas:GCU68_08285"/>
<proteinExistence type="predicted"/>
<dbReference type="GeneID" id="42301037"/>
<keyword evidence="5" id="KW-1185">Reference proteome</keyword>
<evidence type="ECO:0000256" key="2">
    <source>
        <dbReference type="ARBA" id="ARBA00023163"/>
    </source>
</evidence>
<dbReference type="PANTHER" id="PTHR34236">
    <property type="entry name" value="DIMETHYL SULFOXIDE REDUCTASE TRANSCRIPTIONAL ACTIVATOR"/>
    <property type="match status" value="1"/>
</dbReference>
<keyword evidence="2" id="KW-0804">Transcription</keyword>
<dbReference type="InterPro" id="IPR007050">
    <property type="entry name" value="HTH_bacterioopsin"/>
</dbReference>
<dbReference type="RefSeq" id="WP_152940610.1">
    <property type="nucleotide sequence ID" value="NZ_CP045488.1"/>
</dbReference>
<dbReference type="InterPro" id="IPR036388">
    <property type="entry name" value="WH-like_DNA-bd_sf"/>
</dbReference>
<dbReference type="Proteomes" id="UP000326170">
    <property type="component" value="Chromosome"/>
</dbReference>
<dbReference type="Pfam" id="PF04967">
    <property type="entry name" value="HTH_10"/>
    <property type="match status" value="1"/>
</dbReference>
<evidence type="ECO:0000313" key="4">
    <source>
        <dbReference type="EMBL" id="QFU82517.1"/>
    </source>
</evidence>
<evidence type="ECO:0000259" key="3">
    <source>
        <dbReference type="Pfam" id="PF04967"/>
    </source>
</evidence>
<dbReference type="Gene3D" id="1.10.10.10">
    <property type="entry name" value="Winged helix-like DNA-binding domain superfamily/Winged helix DNA-binding domain"/>
    <property type="match status" value="1"/>
</dbReference>
<dbReference type="AlphaFoldDB" id="A0A5P9P3G9"/>
<organism evidence="4 5">
    <name type="scientific">Natronorubrum aibiense</name>
    <dbReference type="NCBI Taxonomy" id="348826"/>
    <lineage>
        <taxon>Archaea</taxon>
        <taxon>Methanobacteriati</taxon>
        <taxon>Methanobacteriota</taxon>
        <taxon>Stenosarchaea group</taxon>
        <taxon>Halobacteria</taxon>
        <taxon>Halobacteriales</taxon>
        <taxon>Natrialbaceae</taxon>
        <taxon>Natronorubrum</taxon>
    </lineage>
</organism>
<accession>A0A5P9P3G9</accession>
<protein>
    <recommendedName>
        <fullName evidence="3">HTH bat-type domain-containing protein</fullName>
    </recommendedName>
</protein>
<dbReference type="OrthoDB" id="194721at2157"/>
<dbReference type="PANTHER" id="PTHR34236:SF1">
    <property type="entry name" value="DIMETHYL SULFOXIDE REDUCTASE TRANSCRIPTIONAL ACTIVATOR"/>
    <property type="match status" value="1"/>
</dbReference>
<evidence type="ECO:0000313" key="5">
    <source>
        <dbReference type="Proteomes" id="UP000326170"/>
    </source>
</evidence>
<gene>
    <name evidence="4" type="ORF">GCU68_08285</name>
</gene>
<dbReference type="EMBL" id="CP045488">
    <property type="protein sequence ID" value="QFU82517.1"/>
    <property type="molecule type" value="Genomic_DNA"/>
</dbReference>
<evidence type="ECO:0000256" key="1">
    <source>
        <dbReference type="ARBA" id="ARBA00023015"/>
    </source>
</evidence>
<reference evidence="4 5" key="1">
    <citation type="journal article" date="2007" name="Int. J. Syst. Evol. Microbiol.">
        <title>Natronorubrum sulfidifaciens sp. nov., an extremely haloalkaliphilic archaeon isolated from Aiding salt lake in Xin-Jiang, China.</title>
        <authorList>
            <person name="Cui H.L."/>
            <person name="Tohty D."/>
            <person name="Liu H.C."/>
            <person name="Liu S.J."/>
            <person name="Oren A."/>
            <person name="Zhou P.J."/>
        </authorList>
    </citation>
    <scope>NUCLEOTIDE SEQUENCE [LARGE SCALE GENOMIC DNA]</scope>
    <source>
        <strain evidence="4 5">7-3</strain>
    </source>
</reference>
<name>A0A5P9P3G9_9EURY</name>
<keyword evidence="1" id="KW-0805">Transcription regulation</keyword>